<gene>
    <name evidence="13" type="ORF">M896_120750</name>
</gene>
<keyword evidence="6" id="KW-0443">Lipid metabolism</keyword>
<dbReference type="Gene3D" id="3.40.50.620">
    <property type="entry name" value="HUPs"/>
    <property type="match status" value="2"/>
</dbReference>
<proteinExistence type="inferred from homology"/>
<comment type="similarity">
    <text evidence="2">Belongs to the cytidylyltransferase family.</text>
</comment>
<evidence type="ECO:0000313" key="13">
    <source>
        <dbReference type="EMBL" id="KHN68854.1"/>
    </source>
</evidence>
<dbReference type="EMBL" id="JOKQ01000012">
    <property type="protein sequence ID" value="KHN68854.1"/>
    <property type="molecule type" value="Genomic_DNA"/>
</dbReference>
<accession>A0A0B2UI18</accession>
<dbReference type="GO" id="GO:0004306">
    <property type="term" value="F:ethanolamine-phosphate cytidylyltransferase activity"/>
    <property type="evidence" value="ECO:0007669"/>
    <property type="project" value="UniProtKB-EC"/>
</dbReference>
<dbReference type="PANTHER" id="PTHR45780:SF2">
    <property type="entry name" value="ETHANOLAMINE-PHOSPHATE CYTIDYLYLTRANSFERASE"/>
    <property type="match status" value="1"/>
</dbReference>
<keyword evidence="14" id="KW-1185">Reference proteome</keyword>
<evidence type="ECO:0000313" key="14">
    <source>
        <dbReference type="Proteomes" id="UP000031056"/>
    </source>
</evidence>
<dbReference type="RefSeq" id="XP_014562896.1">
    <property type="nucleotide sequence ID" value="XM_014707410.1"/>
</dbReference>
<feature type="domain" description="Cytidyltransferase-like" evidence="12">
    <location>
        <begin position="10"/>
        <end position="134"/>
    </location>
</feature>
<dbReference type="PROSITE" id="PS50007">
    <property type="entry name" value="PIPLC_X_DOMAIN"/>
    <property type="match status" value="1"/>
</dbReference>
<sequence length="323" mass="37084">MSSRARKVVWTDGCFDVFHYGHVNALYQSRKLGEYLIAGVHSSESICKEKGLPVMNNDERYEMLEGCRYVDEVAKDVPFVTQLSMMKKYGVDIVCHGNDIVLDSNNQDSYHQVRDIGMFREVERTIGISTTELVGRMLLNMGGGQLTLNKSGQEHTDYHDELLGLLEADMKRERKGKVVFIDGNFDLFHAGHVVSLRIARMMGDYLVVGLHDNETTKEYTKSNPVMNLKERMLTLMSCKYVDEIVISPYCIDRDFVATHGIDVVAPSFDSKDLSRYDAIREIVQHSYAENKFNYLSAEHIVNRIILNYQNYVERQKKRLAKEV</sequence>
<dbReference type="PANTHER" id="PTHR45780">
    <property type="entry name" value="ETHANOLAMINE-PHOSPHATE CYTIDYLYLTRANSFERASE"/>
    <property type="match status" value="1"/>
</dbReference>
<keyword evidence="8" id="KW-1208">Phospholipid metabolism</keyword>
<dbReference type="GO" id="GO:0005737">
    <property type="term" value="C:cytoplasm"/>
    <property type="evidence" value="ECO:0007669"/>
    <property type="project" value="TreeGrafter"/>
</dbReference>
<dbReference type="InParanoid" id="A0A0B2UI18"/>
<dbReference type="FunCoup" id="A0A0B2UI18">
    <property type="interactions" value="112"/>
</dbReference>
<evidence type="ECO:0000256" key="5">
    <source>
        <dbReference type="ARBA" id="ARBA00022695"/>
    </source>
</evidence>
<dbReference type="HOGENOM" id="CLU_031246_2_2_1"/>
<keyword evidence="5" id="KW-0548">Nucleotidyltransferase</keyword>
<protein>
    <recommendedName>
        <fullName evidence="10">ethanolamine-phosphate cytidylyltransferase</fullName>
        <ecNumber evidence="10">2.7.7.14</ecNumber>
    </recommendedName>
    <alternativeName>
        <fullName evidence="11">CTP:phosphoethanolamine cytidylyltransferase</fullName>
    </alternativeName>
</protein>
<dbReference type="VEuPathDB" id="MicrosporidiaDB:M896_120750"/>
<dbReference type="NCBIfam" id="TIGR00125">
    <property type="entry name" value="cyt_tran_rel"/>
    <property type="match status" value="2"/>
</dbReference>
<dbReference type="Pfam" id="PF01467">
    <property type="entry name" value="CTP_transf_like"/>
    <property type="match status" value="2"/>
</dbReference>
<dbReference type="GO" id="GO:0006646">
    <property type="term" value="P:phosphatidylethanolamine biosynthetic process"/>
    <property type="evidence" value="ECO:0007669"/>
    <property type="project" value="UniProtKB-UniPathway"/>
</dbReference>
<evidence type="ECO:0000256" key="1">
    <source>
        <dbReference type="ARBA" id="ARBA00005189"/>
    </source>
</evidence>
<dbReference type="InterPro" id="IPR044608">
    <property type="entry name" value="Ect1/PCYT2"/>
</dbReference>
<comment type="pathway">
    <text evidence="9">Phospholipid metabolism; phosphatidylethanolamine biosynthesis; phosphatidylethanolamine from ethanolamine: step 2/3.</text>
</comment>
<comment type="caution">
    <text evidence="13">The sequence shown here is derived from an EMBL/GenBank/DDBJ whole genome shotgun (WGS) entry which is preliminary data.</text>
</comment>
<evidence type="ECO:0000259" key="12">
    <source>
        <dbReference type="Pfam" id="PF01467"/>
    </source>
</evidence>
<dbReference type="STRING" id="1354746.A0A0B2UI18"/>
<reference evidence="13 14" key="1">
    <citation type="journal article" date="2014" name="MBio">
        <title>The Ordospora colligata genome; evolution of extreme reduction in microsporidia and host-to-parasite horizontal gene transfer.</title>
        <authorList>
            <person name="Pombert J.-F."/>
            <person name="Haag K.L."/>
            <person name="Beidas S."/>
            <person name="Ebert D."/>
            <person name="Keeling P.J."/>
        </authorList>
    </citation>
    <scope>NUCLEOTIDE SEQUENCE [LARGE SCALE GENOMIC DNA]</scope>
    <source>
        <strain evidence="13 14">OC4</strain>
    </source>
</reference>
<keyword evidence="3" id="KW-0444">Lipid biosynthesis</keyword>
<dbReference type="InterPro" id="IPR004821">
    <property type="entry name" value="Cyt_trans-like"/>
</dbReference>
<evidence type="ECO:0000256" key="9">
    <source>
        <dbReference type="ARBA" id="ARBA00024191"/>
    </source>
</evidence>
<evidence type="ECO:0000256" key="8">
    <source>
        <dbReference type="ARBA" id="ARBA00023264"/>
    </source>
</evidence>
<keyword evidence="7" id="KW-0594">Phospholipid biosynthesis</keyword>
<name>A0A0B2UI18_9MICR</name>
<evidence type="ECO:0000256" key="3">
    <source>
        <dbReference type="ARBA" id="ARBA00022516"/>
    </source>
</evidence>
<dbReference type="UniPathway" id="UPA00558">
    <property type="reaction ID" value="UER00742"/>
</dbReference>
<dbReference type="OrthoDB" id="40021at2759"/>
<dbReference type="InterPro" id="IPR014729">
    <property type="entry name" value="Rossmann-like_a/b/a_fold"/>
</dbReference>
<dbReference type="SUPFAM" id="SSF52374">
    <property type="entry name" value="Nucleotidylyl transferase"/>
    <property type="match status" value="2"/>
</dbReference>
<organism evidence="13 14">
    <name type="scientific">Ordospora colligata OC4</name>
    <dbReference type="NCBI Taxonomy" id="1354746"/>
    <lineage>
        <taxon>Eukaryota</taxon>
        <taxon>Fungi</taxon>
        <taxon>Fungi incertae sedis</taxon>
        <taxon>Microsporidia</taxon>
        <taxon>Ordosporidae</taxon>
        <taxon>Ordospora</taxon>
    </lineage>
</organism>
<keyword evidence="4" id="KW-0808">Transferase</keyword>
<dbReference type="AlphaFoldDB" id="A0A0B2UI18"/>
<evidence type="ECO:0000256" key="4">
    <source>
        <dbReference type="ARBA" id="ARBA00022679"/>
    </source>
</evidence>
<evidence type="ECO:0000256" key="7">
    <source>
        <dbReference type="ARBA" id="ARBA00023209"/>
    </source>
</evidence>
<evidence type="ECO:0000256" key="11">
    <source>
        <dbReference type="ARBA" id="ARBA00031473"/>
    </source>
</evidence>
<dbReference type="EC" id="2.7.7.14" evidence="10"/>
<dbReference type="Proteomes" id="UP000031056">
    <property type="component" value="Unassembled WGS sequence"/>
</dbReference>
<evidence type="ECO:0000256" key="2">
    <source>
        <dbReference type="ARBA" id="ARBA00010101"/>
    </source>
</evidence>
<dbReference type="GeneID" id="26262592"/>
<comment type="pathway">
    <text evidence="1">Lipid metabolism.</text>
</comment>
<evidence type="ECO:0000256" key="10">
    <source>
        <dbReference type="ARBA" id="ARBA00024221"/>
    </source>
</evidence>
<evidence type="ECO:0000256" key="6">
    <source>
        <dbReference type="ARBA" id="ARBA00023098"/>
    </source>
</evidence>
<feature type="domain" description="Cytidyltransferase-like" evidence="12">
    <location>
        <begin position="181"/>
        <end position="273"/>
    </location>
</feature>